<name>A0A3M7BZJ3_HORWE</name>
<dbReference type="VEuPathDB" id="FungiDB:BTJ68_05399"/>
<evidence type="ECO:0000313" key="2">
    <source>
        <dbReference type="Proteomes" id="UP000269276"/>
    </source>
</evidence>
<gene>
    <name evidence="1" type="ORF">D0863_16141</name>
</gene>
<sequence length="359" mass="41333">MTLDYKRFCTAQVARFAHNRNLDVKVRPRQERGCYLHALMDADNDATFRFFDLPAEMRNSVYECLLTLRELKHGWKCYPEILATCKQVNREAREYFTVGNHSMIHMHLHPSRYDLSRSGWVTLNGCIVRYDFSASHTHDNKNMLNFVLDSNHISIVITMLETLDMGNQALSLDIIDGQLIDHALYAFYYLLRDAARTPSVDVKVKLASTEVAAEKVATLFSPLALYDAPKTFEAAGVDANVLQAVKASATAKVQHRHTADQLKRCRELQSATYQLECLRMRLGYGRLIWSTDGERLLNDIMLRDDCMTMEKERELSLAIDRYEVEINDSYFAQNEARIQELAEENRAMAKEWAKRMGKA</sequence>
<protein>
    <submittedName>
        <fullName evidence="1">Uncharacterized protein</fullName>
    </submittedName>
</protein>
<evidence type="ECO:0000313" key="1">
    <source>
        <dbReference type="EMBL" id="RMY44867.1"/>
    </source>
</evidence>
<organism evidence="1 2">
    <name type="scientific">Hortaea werneckii</name>
    <name type="common">Black yeast</name>
    <name type="synonym">Cladosporium werneckii</name>
    <dbReference type="NCBI Taxonomy" id="91943"/>
    <lineage>
        <taxon>Eukaryota</taxon>
        <taxon>Fungi</taxon>
        <taxon>Dikarya</taxon>
        <taxon>Ascomycota</taxon>
        <taxon>Pezizomycotina</taxon>
        <taxon>Dothideomycetes</taxon>
        <taxon>Dothideomycetidae</taxon>
        <taxon>Mycosphaerellales</taxon>
        <taxon>Teratosphaeriaceae</taxon>
        <taxon>Hortaea</taxon>
    </lineage>
</organism>
<dbReference type="AlphaFoldDB" id="A0A3M7BZJ3"/>
<dbReference type="OrthoDB" id="5229512at2759"/>
<dbReference type="EMBL" id="QWIP01001596">
    <property type="protein sequence ID" value="RMY44867.1"/>
    <property type="molecule type" value="Genomic_DNA"/>
</dbReference>
<accession>A0A3M7BZJ3</accession>
<reference evidence="1 2" key="1">
    <citation type="journal article" date="2018" name="BMC Genomics">
        <title>Genomic evidence for intraspecific hybridization in a clonal and extremely halotolerant yeast.</title>
        <authorList>
            <person name="Gostincar C."/>
            <person name="Stajich J.E."/>
            <person name="Zupancic J."/>
            <person name="Zalar P."/>
            <person name="Gunde-Cimerman N."/>
        </authorList>
    </citation>
    <scope>NUCLEOTIDE SEQUENCE [LARGE SCALE GENOMIC DNA]</scope>
    <source>
        <strain evidence="1 2">EXF-2682</strain>
    </source>
</reference>
<comment type="caution">
    <text evidence="1">The sequence shown here is derived from an EMBL/GenBank/DDBJ whole genome shotgun (WGS) entry which is preliminary data.</text>
</comment>
<proteinExistence type="predicted"/>
<dbReference type="Proteomes" id="UP000269276">
    <property type="component" value="Unassembled WGS sequence"/>
</dbReference>